<dbReference type="RefSeq" id="WP_072944879.1">
    <property type="nucleotide sequence ID" value="NZ_FQWO01000010.1"/>
</dbReference>
<dbReference type="EMBL" id="FQWO01000010">
    <property type="protein sequence ID" value="SHH26200.1"/>
    <property type="molecule type" value="Genomic_DNA"/>
</dbReference>
<evidence type="ECO:0000313" key="2">
    <source>
        <dbReference type="EMBL" id="SHH26200.1"/>
    </source>
</evidence>
<accession>A0A1M5RJ49</accession>
<sequence>MEKSEVYQKAINLGKLLVNELQLEPSVDTLGRWMAHYLAIKMSEAEKATGKEKIVLEKECFDIILRIWSHRWKMPGNSKSFKNFEPIFEFLVKLNPKRPRSFYFDNALADKHKDAAKKASKSDVWFEIAKDVDKYARICIDQALHNAALELSTSEQEEWLKNAPRLTEDIDVKIIKFVLHKEKDFDLIESTEESKEDLMKKIEIEKLKSNIDFLQNFQKVHSKLLKDLKQKLADVV</sequence>
<reference evidence="3" key="2">
    <citation type="submission" date="2016-11" db="EMBL/GenBank/DDBJ databases">
        <authorList>
            <person name="Varghese N."/>
            <person name="Submissions S."/>
        </authorList>
    </citation>
    <scope>NUCLEOTIDE SEQUENCE [LARGE SCALE GENOMIC DNA]</scope>
    <source>
        <strain evidence="3">DSM 19729</strain>
    </source>
</reference>
<keyword evidence="4" id="KW-1185">Reference proteome</keyword>
<name>A0A1M5RJ49_9FLAO</name>
<evidence type="ECO:0000313" key="4">
    <source>
        <dbReference type="Proteomes" id="UP000237771"/>
    </source>
</evidence>
<dbReference type="EMBL" id="PVUB01000006">
    <property type="protein sequence ID" value="PRZ22853.1"/>
    <property type="molecule type" value="Genomic_DNA"/>
</dbReference>
<evidence type="ECO:0000313" key="1">
    <source>
        <dbReference type="EMBL" id="PRZ22853.1"/>
    </source>
</evidence>
<organism evidence="2 3">
    <name type="scientific">Flavobacterium granuli</name>
    <dbReference type="NCBI Taxonomy" id="280093"/>
    <lineage>
        <taxon>Bacteria</taxon>
        <taxon>Pseudomonadati</taxon>
        <taxon>Bacteroidota</taxon>
        <taxon>Flavobacteriia</taxon>
        <taxon>Flavobacteriales</taxon>
        <taxon>Flavobacteriaceae</taxon>
        <taxon>Flavobacterium</taxon>
    </lineage>
</organism>
<proteinExistence type="predicted"/>
<dbReference type="STRING" id="280093.SAMN05443373_11020"/>
<reference evidence="2" key="1">
    <citation type="submission" date="2016-11" db="EMBL/GenBank/DDBJ databases">
        <authorList>
            <person name="Jaros S."/>
            <person name="Januszkiewicz K."/>
            <person name="Wedrychowicz H."/>
        </authorList>
    </citation>
    <scope>NUCLEOTIDE SEQUENCE [LARGE SCALE GENOMIC DNA]</scope>
    <source>
        <strain evidence="2">DSM 19729</strain>
    </source>
</reference>
<reference evidence="1 4" key="3">
    <citation type="submission" date="2018-03" db="EMBL/GenBank/DDBJ databases">
        <title>Genomic Encyclopedia of Archaeal and Bacterial Type Strains, Phase II (KMG-II): from individual species to whole genera.</title>
        <authorList>
            <person name="Goeker M."/>
        </authorList>
    </citation>
    <scope>NUCLEOTIDE SEQUENCE [LARGE SCALE GENOMIC DNA]</scope>
    <source>
        <strain evidence="1 4">DSM 17797</strain>
    </source>
</reference>
<gene>
    <name evidence="1" type="ORF">BC624_106101</name>
    <name evidence="2" type="ORF">SAMN05443373_11020</name>
</gene>
<evidence type="ECO:0000313" key="3">
    <source>
        <dbReference type="Proteomes" id="UP000184384"/>
    </source>
</evidence>
<dbReference type="AlphaFoldDB" id="A0A1M5RJ49"/>
<protein>
    <submittedName>
        <fullName evidence="2">Uncharacterized protein</fullName>
    </submittedName>
</protein>
<dbReference type="Proteomes" id="UP000184384">
    <property type="component" value="Unassembled WGS sequence"/>
</dbReference>
<dbReference type="OrthoDB" id="4166375at2"/>
<dbReference type="Proteomes" id="UP000237771">
    <property type="component" value="Unassembled WGS sequence"/>
</dbReference>